<feature type="transmembrane region" description="Helical" evidence="8">
    <location>
        <begin position="70"/>
        <end position="95"/>
    </location>
</feature>
<dbReference type="RefSeq" id="WP_169604848.1">
    <property type="nucleotide sequence ID" value="NZ_CP051481.1"/>
</dbReference>
<feature type="transmembrane region" description="Helical" evidence="8">
    <location>
        <begin position="253"/>
        <end position="275"/>
    </location>
</feature>
<dbReference type="CDD" id="cd06261">
    <property type="entry name" value="TM_PBP2"/>
    <property type="match status" value="1"/>
</dbReference>
<evidence type="ECO:0000256" key="7">
    <source>
        <dbReference type="ARBA" id="ARBA00023136"/>
    </source>
</evidence>
<evidence type="ECO:0000313" key="10">
    <source>
        <dbReference type="EMBL" id="QJG66797.1"/>
    </source>
</evidence>
<dbReference type="GO" id="GO:0055085">
    <property type="term" value="P:transmembrane transport"/>
    <property type="evidence" value="ECO:0007669"/>
    <property type="project" value="InterPro"/>
</dbReference>
<keyword evidence="7 8" id="KW-0472">Membrane</keyword>
<dbReference type="InterPro" id="IPR000515">
    <property type="entry name" value="MetI-like"/>
</dbReference>
<evidence type="ECO:0000256" key="3">
    <source>
        <dbReference type="ARBA" id="ARBA00022448"/>
    </source>
</evidence>
<keyword evidence="11" id="KW-1185">Reference proteome</keyword>
<keyword evidence="4" id="KW-1003">Cell membrane</keyword>
<dbReference type="Pfam" id="PF00528">
    <property type="entry name" value="BPD_transp_1"/>
    <property type="match status" value="1"/>
</dbReference>
<dbReference type="AlphaFoldDB" id="A0A858U5T0"/>
<feature type="transmembrane region" description="Helical" evidence="8">
    <location>
        <begin position="145"/>
        <end position="166"/>
    </location>
</feature>
<keyword evidence="6 8" id="KW-1133">Transmembrane helix</keyword>
<comment type="subcellular location">
    <subcellularLocation>
        <location evidence="1 8">Cell membrane</location>
        <topology evidence="1 8">Multi-pass membrane protein</topology>
    </subcellularLocation>
</comment>
<feature type="transmembrane region" description="Helical" evidence="8">
    <location>
        <begin position="107"/>
        <end position="125"/>
    </location>
</feature>
<dbReference type="KEGG" id="mphe:HGG69_00415"/>
<evidence type="ECO:0000256" key="6">
    <source>
        <dbReference type="ARBA" id="ARBA00022989"/>
    </source>
</evidence>
<dbReference type="Proteomes" id="UP000501060">
    <property type="component" value="Chromosome"/>
</dbReference>
<dbReference type="PROSITE" id="PS50928">
    <property type="entry name" value="ABC_TM1"/>
    <property type="match status" value="1"/>
</dbReference>
<protein>
    <submittedName>
        <fullName evidence="10">ABC transporter permease</fullName>
    </submittedName>
</protein>
<reference evidence="10 11" key="1">
    <citation type="submission" date="2020-04" db="EMBL/GenBank/DDBJ databases">
        <title>Novel Mycoplasma species detected in Phocoena phocoena (harbor porpoise) from the USA.</title>
        <authorList>
            <person name="Volokhov D.V."/>
        </authorList>
    </citation>
    <scope>NUCLEOTIDE SEQUENCE [LARGE SCALE GENOMIC DNA]</scope>
    <source>
        <strain evidence="10 11">Phocoena C-264-GEN</strain>
    </source>
</reference>
<evidence type="ECO:0000256" key="4">
    <source>
        <dbReference type="ARBA" id="ARBA00022475"/>
    </source>
</evidence>
<dbReference type="InterPro" id="IPR035906">
    <property type="entry name" value="MetI-like_sf"/>
</dbReference>
<dbReference type="SUPFAM" id="SSF161098">
    <property type="entry name" value="MetI-like"/>
    <property type="match status" value="1"/>
</dbReference>
<gene>
    <name evidence="10" type="ORF">HGG69_00415</name>
</gene>
<evidence type="ECO:0000259" key="9">
    <source>
        <dbReference type="PROSITE" id="PS50928"/>
    </source>
</evidence>
<evidence type="ECO:0000256" key="8">
    <source>
        <dbReference type="RuleBase" id="RU363032"/>
    </source>
</evidence>
<dbReference type="EMBL" id="CP051481">
    <property type="protein sequence ID" value="QJG66797.1"/>
    <property type="molecule type" value="Genomic_DNA"/>
</dbReference>
<accession>A0A858U5T0</accession>
<evidence type="ECO:0000256" key="1">
    <source>
        <dbReference type="ARBA" id="ARBA00004651"/>
    </source>
</evidence>
<evidence type="ECO:0000313" key="11">
    <source>
        <dbReference type="Proteomes" id="UP000501060"/>
    </source>
</evidence>
<dbReference type="Gene3D" id="1.10.3720.10">
    <property type="entry name" value="MetI-like"/>
    <property type="match status" value="1"/>
</dbReference>
<feature type="domain" description="ABC transmembrane type-1" evidence="9">
    <location>
        <begin position="71"/>
        <end position="266"/>
    </location>
</feature>
<organism evidence="10 11">
    <name type="scientific">Mycoplasma phocoenae</name>
    <dbReference type="NCBI Taxonomy" id="754517"/>
    <lineage>
        <taxon>Bacteria</taxon>
        <taxon>Bacillati</taxon>
        <taxon>Mycoplasmatota</taxon>
        <taxon>Mollicutes</taxon>
        <taxon>Mycoplasmataceae</taxon>
        <taxon>Mycoplasma</taxon>
    </lineage>
</organism>
<name>A0A858U5T0_9MOLU</name>
<keyword evidence="5 8" id="KW-0812">Transmembrane</keyword>
<evidence type="ECO:0000256" key="2">
    <source>
        <dbReference type="ARBA" id="ARBA00007069"/>
    </source>
</evidence>
<feature type="transmembrane region" description="Helical" evidence="8">
    <location>
        <begin position="187"/>
        <end position="217"/>
    </location>
</feature>
<feature type="transmembrane region" description="Helical" evidence="8">
    <location>
        <begin position="29"/>
        <end position="50"/>
    </location>
</feature>
<sequence>MKKRASLIFIKSIIAKCGLNGRKSLLTPYLFFALFFIILPLVLVIIKAFTPINGELSNWNIAYSPTTWQIMWRSVWTGFAGGIICILIGFPYTYLLTNAKTQTQKNIGLSLILSPLMVFTISKALAIRGLFSALFDEKYLNNELFMILGVVYLYLPFVIMPLYLVLKDMPKNIVEASQDLGHSKLNTVFKVVVPYSLKAIISGFSAVFLITATSIVISDKMLPNGSQVQLAGNLINNFGNSSNPFDLAKASTLVLITMILLMFIYGLFHIGPYLLNKYYYKGGRDE</sequence>
<keyword evidence="3 8" id="KW-0813">Transport</keyword>
<dbReference type="PANTHER" id="PTHR42929:SF1">
    <property type="entry name" value="INNER MEMBRANE ABC TRANSPORTER PERMEASE PROTEIN YDCU-RELATED"/>
    <property type="match status" value="1"/>
</dbReference>
<dbReference type="GO" id="GO:0005886">
    <property type="term" value="C:plasma membrane"/>
    <property type="evidence" value="ECO:0007669"/>
    <property type="project" value="UniProtKB-SubCell"/>
</dbReference>
<proteinExistence type="inferred from homology"/>
<comment type="similarity">
    <text evidence="2">Belongs to the binding-protein-dependent transport system permease family. CysTW subfamily.</text>
</comment>
<evidence type="ECO:0000256" key="5">
    <source>
        <dbReference type="ARBA" id="ARBA00022692"/>
    </source>
</evidence>
<dbReference type="PANTHER" id="PTHR42929">
    <property type="entry name" value="INNER MEMBRANE ABC TRANSPORTER PERMEASE PROTEIN YDCU-RELATED-RELATED"/>
    <property type="match status" value="1"/>
</dbReference>